<evidence type="ECO:0000256" key="4">
    <source>
        <dbReference type="ARBA" id="ARBA00022692"/>
    </source>
</evidence>
<feature type="transmembrane region" description="Helical" evidence="8">
    <location>
        <begin position="103"/>
        <end position="123"/>
    </location>
</feature>
<keyword evidence="4 8" id="KW-0812">Transmembrane</keyword>
<dbReference type="InterPro" id="IPR036259">
    <property type="entry name" value="MFS_trans_sf"/>
</dbReference>
<dbReference type="OrthoDB" id="4540492at2759"/>
<dbReference type="STRING" id="268505.A0A2A9P7F8"/>
<evidence type="ECO:0000256" key="3">
    <source>
        <dbReference type="ARBA" id="ARBA00022448"/>
    </source>
</evidence>
<feature type="domain" description="Major facilitator superfamily (MFS) profile" evidence="9">
    <location>
        <begin position="13"/>
        <end position="483"/>
    </location>
</feature>
<dbReference type="GO" id="GO:0015149">
    <property type="term" value="F:hexose transmembrane transporter activity"/>
    <property type="evidence" value="ECO:0007669"/>
    <property type="project" value="TreeGrafter"/>
</dbReference>
<feature type="transmembrane region" description="Helical" evidence="8">
    <location>
        <begin position="424"/>
        <end position="446"/>
    </location>
</feature>
<dbReference type="PRINTS" id="PR00171">
    <property type="entry name" value="SUGRTRNSPORT"/>
</dbReference>
<comment type="subcellular location">
    <subcellularLocation>
        <location evidence="1">Membrane</location>
        <topology evidence="1">Multi-pass membrane protein</topology>
    </subcellularLocation>
</comment>
<dbReference type="InterPro" id="IPR003663">
    <property type="entry name" value="Sugar/inositol_transpt"/>
</dbReference>
<feature type="transmembrane region" description="Helical" evidence="8">
    <location>
        <begin position="129"/>
        <end position="150"/>
    </location>
</feature>
<dbReference type="Proteomes" id="UP000037136">
    <property type="component" value="Unassembled WGS sequence"/>
</dbReference>
<keyword evidence="11" id="KW-1185">Reference proteome</keyword>
<evidence type="ECO:0000259" key="9">
    <source>
        <dbReference type="PROSITE" id="PS50850"/>
    </source>
</evidence>
<feature type="region of interest" description="Disordered" evidence="7">
    <location>
        <begin position="259"/>
        <end position="281"/>
    </location>
</feature>
<evidence type="ECO:0000256" key="6">
    <source>
        <dbReference type="ARBA" id="ARBA00023136"/>
    </source>
</evidence>
<name>A0A2A9P7F8_OPHUN</name>
<sequence length="499" mass="52833">MAGRSITAHLLLVIAIATLGPLQFGFHLAELNAPQDVITCRKKSVSTVTARQSAWLLRPSDLPSACIPMNEATFATVSSIFTLGALVGALASGPFSSRRGRRLTMRITAVLYLVGSLVESAAANAATMSFGRFFSGLGAGASTVVVPLYVSEISHPSERGLFGAMTQISINVGILGTQALGYFLSHGRDWRWILGAGAIIAAIQAIGLFCVPESPIWLAANGDVATARRTMQRIRGKSFDIHQEVASWSYHDGSEHEGLLPAADGSAPPSPPPQPASQPPVHLGFTQVVRDTRYRPAIVALVGVMIAQQICGINAVIMYSVSLFADVFPTSSALLTIIISTVNLIMTAACAPLPDRLGRKTCLLLSTVGQGTSALLLALSIVFGVKLLSAIVVLFFVAFFAVGLGPVPFILASELVSQEAVGAAQSWCLAANYIGTFFVAQFFPVINTALNKALGGSGWAFFLFAALAAGSVLFVYVKVPETRGKKDMDEVWGRYRRSD</sequence>
<gene>
    <name evidence="10" type="ORF">XA68_15051</name>
</gene>
<feature type="transmembrane region" description="Helical" evidence="8">
    <location>
        <begin position="297"/>
        <end position="321"/>
    </location>
</feature>
<evidence type="ECO:0000313" key="11">
    <source>
        <dbReference type="Proteomes" id="UP000037136"/>
    </source>
</evidence>
<dbReference type="PANTHER" id="PTHR23503">
    <property type="entry name" value="SOLUTE CARRIER FAMILY 2"/>
    <property type="match status" value="1"/>
</dbReference>
<feature type="transmembrane region" description="Helical" evidence="8">
    <location>
        <begin position="333"/>
        <end position="351"/>
    </location>
</feature>
<keyword evidence="3" id="KW-0813">Transport</keyword>
<feature type="transmembrane region" description="Helical" evidence="8">
    <location>
        <begin position="363"/>
        <end position="385"/>
    </location>
</feature>
<evidence type="ECO:0000256" key="1">
    <source>
        <dbReference type="ARBA" id="ARBA00004141"/>
    </source>
</evidence>
<evidence type="ECO:0000256" key="8">
    <source>
        <dbReference type="SAM" id="Phobius"/>
    </source>
</evidence>
<reference evidence="10 11" key="1">
    <citation type="journal article" date="2015" name="BMC Genomics">
        <title>Gene expression during zombie ant biting behavior reflects the complexity underlying fungal parasitic behavioral manipulation.</title>
        <authorList>
            <person name="de Bekker C."/>
            <person name="Ohm R.A."/>
            <person name="Loreto R.G."/>
            <person name="Sebastian A."/>
            <person name="Albert I."/>
            <person name="Merrow M."/>
            <person name="Brachmann A."/>
            <person name="Hughes D.P."/>
        </authorList>
    </citation>
    <scope>NUCLEOTIDE SEQUENCE [LARGE SCALE GENOMIC DNA]</scope>
    <source>
        <strain evidence="10 11">SC16a</strain>
    </source>
</reference>
<keyword evidence="6 8" id="KW-0472">Membrane</keyword>
<reference evidence="10 11" key="2">
    <citation type="journal article" date="2017" name="Sci. Rep.">
        <title>Ant-infecting Ophiocordyceps genomes reveal a high diversity of potential behavioral manipulation genes and a possible major role for enterotoxins.</title>
        <authorList>
            <person name="de Bekker C."/>
            <person name="Ohm R.A."/>
            <person name="Evans H.C."/>
            <person name="Brachmann A."/>
            <person name="Hughes D.P."/>
        </authorList>
    </citation>
    <scope>NUCLEOTIDE SEQUENCE [LARGE SCALE GENOMIC DNA]</scope>
    <source>
        <strain evidence="10 11">SC16a</strain>
    </source>
</reference>
<dbReference type="EMBL" id="LAZP02000408">
    <property type="protein sequence ID" value="PFH57445.1"/>
    <property type="molecule type" value="Genomic_DNA"/>
</dbReference>
<evidence type="ECO:0000313" key="10">
    <source>
        <dbReference type="EMBL" id="PFH57445.1"/>
    </source>
</evidence>
<feature type="transmembrane region" description="Helical" evidence="8">
    <location>
        <begin position="458"/>
        <end position="477"/>
    </location>
</feature>
<accession>A0A2A9P7F8</accession>
<dbReference type="Pfam" id="PF00083">
    <property type="entry name" value="Sugar_tr"/>
    <property type="match status" value="1"/>
</dbReference>
<evidence type="ECO:0000256" key="7">
    <source>
        <dbReference type="SAM" id="MobiDB-lite"/>
    </source>
</evidence>
<dbReference type="Gene3D" id="1.20.1250.20">
    <property type="entry name" value="MFS general substrate transporter like domains"/>
    <property type="match status" value="1"/>
</dbReference>
<proteinExistence type="inferred from homology"/>
<feature type="transmembrane region" description="Helical" evidence="8">
    <location>
        <begin position="72"/>
        <end position="91"/>
    </location>
</feature>
<protein>
    <recommendedName>
        <fullName evidence="9">Major facilitator superfamily (MFS) profile domain-containing protein</fullName>
    </recommendedName>
</protein>
<dbReference type="GO" id="GO:0016020">
    <property type="term" value="C:membrane"/>
    <property type="evidence" value="ECO:0007669"/>
    <property type="project" value="UniProtKB-SubCell"/>
</dbReference>
<feature type="transmembrane region" description="Helical" evidence="8">
    <location>
        <begin position="190"/>
        <end position="211"/>
    </location>
</feature>
<keyword evidence="5 8" id="KW-1133">Transmembrane helix</keyword>
<comment type="similarity">
    <text evidence="2">Belongs to the major facilitator superfamily. Sugar transporter (TC 2.A.1.1) family.</text>
</comment>
<feature type="compositionally biased region" description="Pro residues" evidence="7">
    <location>
        <begin position="268"/>
        <end position="278"/>
    </location>
</feature>
<dbReference type="PROSITE" id="PS50850">
    <property type="entry name" value="MFS"/>
    <property type="match status" value="1"/>
</dbReference>
<feature type="transmembrane region" description="Helical" evidence="8">
    <location>
        <begin position="162"/>
        <end position="184"/>
    </location>
</feature>
<dbReference type="InterPro" id="IPR005829">
    <property type="entry name" value="Sugar_transporter_CS"/>
</dbReference>
<dbReference type="PROSITE" id="PS00217">
    <property type="entry name" value="SUGAR_TRANSPORT_2"/>
    <property type="match status" value="1"/>
</dbReference>
<dbReference type="AlphaFoldDB" id="A0A2A9P7F8"/>
<evidence type="ECO:0000256" key="5">
    <source>
        <dbReference type="ARBA" id="ARBA00022989"/>
    </source>
</evidence>
<dbReference type="SUPFAM" id="SSF103473">
    <property type="entry name" value="MFS general substrate transporter"/>
    <property type="match status" value="1"/>
</dbReference>
<organism evidence="10 11">
    <name type="scientific">Ophiocordyceps unilateralis</name>
    <name type="common">Zombie-ant fungus</name>
    <name type="synonym">Torrubia unilateralis</name>
    <dbReference type="NCBI Taxonomy" id="268505"/>
    <lineage>
        <taxon>Eukaryota</taxon>
        <taxon>Fungi</taxon>
        <taxon>Dikarya</taxon>
        <taxon>Ascomycota</taxon>
        <taxon>Pezizomycotina</taxon>
        <taxon>Sordariomycetes</taxon>
        <taxon>Hypocreomycetidae</taxon>
        <taxon>Hypocreales</taxon>
        <taxon>Ophiocordycipitaceae</taxon>
        <taxon>Ophiocordyceps</taxon>
    </lineage>
</organism>
<dbReference type="InterPro" id="IPR045263">
    <property type="entry name" value="GLUT"/>
</dbReference>
<dbReference type="InterPro" id="IPR005828">
    <property type="entry name" value="MFS_sugar_transport-like"/>
</dbReference>
<feature type="transmembrane region" description="Helical" evidence="8">
    <location>
        <begin position="7"/>
        <end position="26"/>
    </location>
</feature>
<feature type="transmembrane region" description="Helical" evidence="8">
    <location>
        <begin position="391"/>
        <end position="412"/>
    </location>
</feature>
<evidence type="ECO:0000256" key="2">
    <source>
        <dbReference type="ARBA" id="ARBA00010992"/>
    </source>
</evidence>
<dbReference type="InterPro" id="IPR020846">
    <property type="entry name" value="MFS_dom"/>
</dbReference>
<comment type="caution">
    <text evidence="10">The sequence shown here is derived from an EMBL/GenBank/DDBJ whole genome shotgun (WGS) entry which is preliminary data.</text>
</comment>
<dbReference type="PANTHER" id="PTHR23503:SF8">
    <property type="entry name" value="FACILITATED GLUCOSE TRANSPORTER PROTEIN 1"/>
    <property type="match status" value="1"/>
</dbReference>